<dbReference type="Proteomes" id="UP000436088">
    <property type="component" value="Unassembled WGS sequence"/>
</dbReference>
<accession>A0A6A3B6Z5</accession>
<dbReference type="EMBL" id="VEPZ02000892">
    <property type="protein sequence ID" value="KAE8712586.1"/>
    <property type="molecule type" value="Genomic_DNA"/>
</dbReference>
<feature type="compositionally biased region" description="Polar residues" evidence="1">
    <location>
        <begin position="120"/>
        <end position="132"/>
    </location>
</feature>
<organism evidence="2 3">
    <name type="scientific">Hibiscus syriacus</name>
    <name type="common">Rose of Sharon</name>
    <dbReference type="NCBI Taxonomy" id="106335"/>
    <lineage>
        <taxon>Eukaryota</taxon>
        <taxon>Viridiplantae</taxon>
        <taxon>Streptophyta</taxon>
        <taxon>Embryophyta</taxon>
        <taxon>Tracheophyta</taxon>
        <taxon>Spermatophyta</taxon>
        <taxon>Magnoliopsida</taxon>
        <taxon>eudicotyledons</taxon>
        <taxon>Gunneridae</taxon>
        <taxon>Pentapetalae</taxon>
        <taxon>rosids</taxon>
        <taxon>malvids</taxon>
        <taxon>Malvales</taxon>
        <taxon>Malvaceae</taxon>
        <taxon>Malvoideae</taxon>
        <taxon>Hibiscus</taxon>
    </lineage>
</organism>
<evidence type="ECO:0000313" key="2">
    <source>
        <dbReference type="EMBL" id="KAE8712586.1"/>
    </source>
</evidence>
<sequence length="302" mass="34699">MKARSAKGHKLEASRKINEVMTKTGANVYNMPRTLMRRSSNLQEKKQTREDKLAISQETEQMKASSDVETQILRPNVSVAGLQSSSEAQPQKEAQQNPTLCCNFEDECQRQSEEQALATKHSQQNTVPMTTKEQQDQESDFSRDDEHEFKDSVLDLQHRTHEERAGISYIPQPETSIPEMPDPLTESENHLKQILKKNQLFMNTAQALFKLNVPSSILHANSHNYHEQDSKLVLDCGYEVMKRKGRRQEVSVHPFLKVSITSNKAKSWDELVKQMCKDFEKLKLYGRDGREDSPSKTTYQKC</sequence>
<evidence type="ECO:0000256" key="1">
    <source>
        <dbReference type="SAM" id="MobiDB-lite"/>
    </source>
</evidence>
<proteinExistence type="predicted"/>
<dbReference type="PANTHER" id="PTHR34282:SF1">
    <property type="entry name" value="DUF3741 DOMAIN-CONTAINING PROTEIN"/>
    <property type="match status" value="1"/>
</dbReference>
<reference evidence="2" key="1">
    <citation type="submission" date="2019-09" db="EMBL/GenBank/DDBJ databases">
        <title>Draft genome information of white flower Hibiscus syriacus.</title>
        <authorList>
            <person name="Kim Y.-M."/>
        </authorList>
    </citation>
    <scope>NUCLEOTIDE SEQUENCE [LARGE SCALE GENOMIC DNA]</scope>
    <source>
        <strain evidence="2">YM2019G1</strain>
    </source>
</reference>
<dbReference type="AlphaFoldDB" id="A0A6A3B6Z5"/>
<dbReference type="PANTHER" id="PTHR34282">
    <property type="entry name" value="OS01G0228800 PROTEIN-RELATED"/>
    <property type="match status" value="1"/>
</dbReference>
<name>A0A6A3B6Z5_HIBSY</name>
<protein>
    <submittedName>
        <fullName evidence="2">Uncharacterized protein</fullName>
    </submittedName>
</protein>
<keyword evidence="3" id="KW-1185">Reference proteome</keyword>
<gene>
    <name evidence="2" type="ORF">F3Y22_tig00110243pilonHSYRG00022</name>
</gene>
<feature type="region of interest" description="Disordered" evidence="1">
    <location>
        <begin position="113"/>
        <end position="147"/>
    </location>
</feature>
<comment type="caution">
    <text evidence="2">The sequence shown here is derived from an EMBL/GenBank/DDBJ whole genome shotgun (WGS) entry which is preliminary data.</text>
</comment>
<evidence type="ECO:0000313" key="3">
    <source>
        <dbReference type="Proteomes" id="UP000436088"/>
    </source>
</evidence>